<feature type="domain" description="NADP-dependent oxidoreductase" evidence="1">
    <location>
        <begin position="10"/>
        <end position="268"/>
    </location>
</feature>
<name>A0A1G2MAR9_9BACT</name>
<dbReference type="AlphaFoldDB" id="A0A1G2MAR9"/>
<evidence type="ECO:0000259" key="1">
    <source>
        <dbReference type="Pfam" id="PF00248"/>
    </source>
</evidence>
<dbReference type="CDD" id="cd19072">
    <property type="entry name" value="AKR_AKR3F1-like"/>
    <property type="match status" value="1"/>
</dbReference>
<dbReference type="InterPro" id="IPR020471">
    <property type="entry name" value="AKR"/>
</dbReference>
<dbReference type="Gene3D" id="3.20.20.100">
    <property type="entry name" value="NADP-dependent oxidoreductase domain"/>
    <property type="match status" value="1"/>
</dbReference>
<organism evidence="2 3">
    <name type="scientific">Candidatus Taylorbacteria bacterium RIFCSPHIGHO2_02_49_25</name>
    <dbReference type="NCBI Taxonomy" id="1802305"/>
    <lineage>
        <taxon>Bacteria</taxon>
        <taxon>Candidatus Tayloriibacteriota</taxon>
    </lineage>
</organism>
<dbReference type="PANTHER" id="PTHR43638:SF3">
    <property type="entry name" value="ALDEHYDE REDUCTASE"/>
    <property type="match status" value="1"/>
</dbReference>
<dbReference type="SUPFAM" id="SSF51430">
    <property type="entry name" value="NAD(P)-linked oxidoreductase"/>
    <property type="match status" value="1"/>
</dbReference>
<evidence type="ECO:0000313" key="2">
    <source>
        <dbReference type="EMBL" id="OHA20987.1"/>
    </source>
</evidence>
<dbReference type="InterPro" id="IPR018170">
    <property type="entry name" value="Aldo/ket_reductase_CS"/>
</dbReference>
<proteinExistence type="predicted"/>
<dbReference type="EMBL" id="MHRJ01000055">
    <property type="protein sequence ID" value="OHA20987.1"/>
    <property type="molecule type" value="Genomic_DNA"/>
</dbReference>
<protein>
    <recommendedName>
        <fullName evidence="1">NADP-dependent oxidoreductase domain-containing protein</fullName>
    </recommendedName>
</protein>
<dbReference type="InterPro" id="IPR036812">
    <property type="entry name" value="NAD(P)_OxRdtase_dom_sf"/>
</dbReference>
<dbReference type="PANTHER" id="PTHR43638">
    <property type="entry name" value="OXIDOREDUCTASE, ALDO/KETO REDUCTASE FAMILY PROTEIN"/>
    <property type="match status" value="1"/>
</dbReference>
<dbReference type="Pfam" id="PF00248">
    <property type="entry name" value="Aldo_ket_red"/>
    <property type="match status" value="1"/>
</dbReference>
<dbReference type="GO" id="GO:0016491">
    <property type="term" value="F:oxidoreductase activity"/>
    <property type="evidence" value="ECO:0007669"/>
    <property type="project" value="InterPro"/>
</dbReference>
<sequence length="278" mass="30819">MFAIMHLPLLGMGTWGMGGKFDTDESNFDASVEALRFGFEQGIRLVDVAELHGGGLTERIVGEAIKGYTREDIQIISKVSRDHLKYDEVLRAAEGSLKRLDTSYIDLYMIHKLLPSVALPDALTLKALERLSAEGMVRHIGVSNFNVVQLQEAQKHLASTTIEANEIEYNLLFQEAGNEVAPFCKANGIHLIAHRPLAKGMLVRGENKLLDELARTYEKTPAQISLNFIISQGMTAIPKASDKKHLQENVGALGWKLEEGDIALLRKLDGSVPYQRIQ</sequence>
<accession>A0A1G2MAR9</accession>
<evidence type="ECO:0000313" key="3">
    <source>
        <dbReference type="Proteomes" id="UP000176493"/>
    </source>
</evidence>
<dbReference type="InterPro" id="IPR023210">
    <property type="entry name" value="NADP_OxRdtase_dom"/>
</dbReference>
<dbReference type="PROSITE" id="PS00062">
    <property type="entry name" value="ALDOKETO_REDUCTASE_2"/>
    <property type="match status" value="1"/>
</dbReference>
<comment type="caution">
    <text evidence="2">The sequence shown here is derived from an EMBL/GenBank/DDBJ whole genome shotgun (WGS) entry which is preliminary data.</text>
</comment>
<dbReference type="Proteomes" id="UP000176493">
    <property type="component" value="Unassembled WGS sequence"/>
</dbReference>
<reference evidence="2 3" key="1">
    <citation type="journal article" date="2016" name="Nat. Commun.">
        <title>Thousands of microbial genomes shed light on interconnected biogeochemical processes in an aquifer system.</title>
        <authorList>
            <person name="Anantharaman K."/>
            <person name="Brown C.T."/>
            <person name="Hug L.A."/>
            <person name="Sharon I."/>
            <person name="Castelle C.J."/>
            <person name="Probst A.J."/>
            <person name="Thomas B.C."/>
            <person name="Singh A."/>
            <person name="Wilkins M.J."/>
            <person name="Karaoz U."/>
            <person name="Brodie E.L."/>
            <person name="Williams K.H."/>
            <person name="Hubbard S.S."/>
            <person name="Banfield J.F."/>
        </authorList>
    </citation>
    <scope>NUCLEOTIDE SEQUENCE [LARGE SCALE GENOMIC DNA]</scope>
</reference>
<gene>
    <name evidence="2" type="ORF">A2W52_01135</name>
</gene>
<dbReference type="PRINTS" id="PR00069">
    <property type="entry name" value="ALDKETRDTASE"/>
</dbReference>